<evidence type="ECO:0000256" key="2">
    <source>
        <dbReference type="SAM" id="Phobius"/>
    </source>
</evidence>
<feature type="transmembrane region" description="Helical" evidence="2">
    <location>
        <begin position="27"/>
        <end position="46"/>
    </location>
</feature>
<gene>
    <name evidence="3" type="ORF">CVV64_03840</name>
</gene>
<evidence type="ECO:0000313" key="3">
    <source>
        <dbReference type="EMBL" id="PKK91803.1"/>
    </source>
</evidence>
<name>A0A2N1PTX5_9BACT</name>
<dbReference type="EMBL" id="PGXC01000002">
    <property type="protein sequence ID" value="PKK91803.1"/>
    <property type="molecule type" value="Genomic_DNA"/>
</dbReference>
<dbReference type="GO" id="GO:0043107">
    <property type="term" value="P:type IV pilus-dependent motility"/>
    <property type="evidence" value="ECO:0007669"/>
    <property type="project" value="InterPro"/>
</dbReference>
<dbReference type="PANTHER" id="PTHR39555">
    <property type="entry name" value="FIMBRIAL ASSEMBLY PROTEIN PILO-LIKE PROTEIN-RELATED"/>
    <property type="match status" value="1"/>
</dbReference>
<dbReference type="PANTHER" id="PTHR39555:SF1">
    <property type="entry name" value="TYPE IV PILUS INNER MEMBRANE COMPONENT PILO"/>
    <property type="match status" value="1"/>
</dbReference>
<dbReference type="InterPro" id="IPR014717">
    <property type="entry name" value="Transl_elong_EF1B/ribsomal_bS6"/>
</dbReference>
<dbReference type="GO" id="GO:0043683">
    <property type="term" value="P:type IV pilus assembly"/>
    <property type="evidence" value="ECO:0007669"/>
    <property type="project" value="InterPro"/>
</dbReference>
<keyword evidence="2" id="KW-1133">Transmembrane helix</keyword>
<protein>
    <recommendedName>
        <fullName evidence="5">Pilus assembly protein PilO</fullName>
    </recommendedName>
</protein>
<dbReference type="Gene3D" id="3.30.70.60">
    <property type="match status" value="1"/>
</dbReference>
<sequence>MARMWLISMSPANLTREGAVSMNSNNVVLFVLCLVIAGGIAAFWYFTNYQEFAEREQQIQGEINKVSRDIENVSSLEDELRRVKAEYEKTKEQMAYIVKKIKTQQQIPDILRKVEKTAIDNEVKFKDIRISPLVEYEGYSEIPIELGLEAVYNQAGHFLADLENLKIFNVNAGTLSISPKGKLTINPKTNKEEQELNIVLSVKAFVLSKSGEFSAFMN</sequence>
<proteinExistence type="predicted"/>
<evidence type="ECO:0000313" key="4">
    <source>
        <dbReference type="Proteomes" id="UP000233256"/>
    </source>
</evidence>
<organism evidence="3 4">
    <name type="scientific">Candidatus Wallbacteria bacterium HGW-Wallbacteria-1</name>
    <dbReference type="NCBI Taxonomy" id="2013854"/>
    <lineage>
        <taxon>Bacteria</taxon>
        <taxon>Candidatus Walliibacteriota</taxon>
    </lineage>
</organism>
<feature type="coiled-coil region" evidence="1">
    <location>
        <begin position="66"/>
        <end position="93"/>
    </location>
</feature>
<keyword evidence="1" id="KW-0175">Coiled coil</keyword>
<evidence type="ECO:0008006" key="5">
    <source>
        <dbReference type="Google" id="ProtNLM"/>
    </source>
</evidence>
<keyword evidence="2" id="KW-0472">Membrane</keyword>
<dbReference type="AlphaFoldDB" id="A0A2N1PTX5"/>
<accession>A0A2N1PTX5</accession>
<evidence type="ECO:0000256" key="1">
    <source>
        <dbReference type="SAM" id="Coils"/>
    </source>
</evidence>
<keyword evidence="2" id="KW-0812">Transmembrane</keyword>
<reference evidence="3 4" key="1">
    <citation type="journal article" date="2017" name="ISME J.">
        <title>Potential for microbial H2 and metal transformations associated with novel bacteria and archaea in deep terrestrial subsurface sediments.</title>
        <authorList>
            <person name="Hernsdorf A.W."/>
            <person name="Amano Y."/>
            <person name="Miyakawa K."/>
            <person name="Ise K."/>
            <person name="Suzuki Y."/>
            <person name="Anantharaman K."/>
            <person name="Probst A."/>
            <person name="Burstein D."/>
            <person name="Thomas B.C."/>
            <person name="Banfield J.F."/>
        </authorList>
    </citation>
    <scope>NUCLEOTIDE SEQUENCE [LARGE SCALE GENOMIC DNA]</scope>
    <source>
        <strain evidence="3">HGW-Wallbacteria-1</strain>
    </source>
</reference>
<dbReference type="InterPro" id="IPR007445">
    <property type="entry name" value="PilO"/>
</dbReference>
<comment type="caution">
    <text evidence="3">The sequence shown here is derived from an EMBL/GenBank/DDBJ whole genome shotgun (WGS) entry which is preliminary data.</text>
</comment>
<dbReference type="Proteomes" id="UP000233256">
    <property type="component" value="Unassembled WGS sequence"/>
</dbReference>
<dbReference type="Pfam" id="PF04350">
    <property type="entry name" value="PilO"/>
    <property type="match status" value="1"/>
</dbReference>